<dbReference type="GO" id="GO:0004853">
    <property type="term" value="F:uroporphyrinogen decarboxylase activity"/>
    <property type="evidence" value="ECO:0007669"/>
    <property type="project" value="InterPro"/>
</dbReference>
<dbReference type="InterPro" id="IPR052024">
    <property type="entry name" value="Methanogen_methyltrans"/>
</dbReference>
<dbReference type="OrthoDB" id="9780425at2"/>
<dbReference type="RefSeq" id="WP_083050307.1">
    <property type="nucleotide sequence ID" value="NZ_MWQY01000009.1"/>
</dbReference>
<keyword evidence="3" id="KW-1185">Reference proteome</keyword>
<evidence type="ECO:0000259" key="1">
    <source>
        <dbReference type="Pfam" id="PF01208"/>
    </source>
</evidence>
<dbReference type="Proteomes" id="UP000192343">
    <property type="component" value="Unassembled WGS sequence"/>
</dbReference>
<sequence>MKTNRQINRIRGLMDKYLEIVHSDRNKQNLKMWKEVGSWNRDKPRGFVPLKPNGHLPYVIELDISLWRKLTNDTNLVEYYSDPYTHMEFQLQRSLNHHQLYKDNFVFTDELYIWFGVITELSLFGSEVVWQEHKEGWIKEPILSSLEQVEKLTPPDFYKSGLMPKIHEFYQVMNEVADGKLKVLFPELARGPFCMAVHLRGISDLFCDVLVNPEGVHKLMRFIVDSEIEWTKERTRFTGEEPTRLKLFNDEIDCPSIGPQIYNDLIFPYEEELAKISGGVRYWHSCGNISAFLPKINKLPNLEVCHVGPWTSYEEADAIFGSKTALEICLHPVNDIVMADTGQMRSKLEDIINKCPHENYSVRADALMPQGDDLESQLSKIKEWEEIAREYFG</sequence>
<comment type="caution">
    <text evidence="2">The sequence shown here is derived from an EMBL/GenBank/DDBJ whole genome shotgun (WGS) entry which is preliminary data.</text>
</comment>
<dbReference type="EMBL" id="MWQY01000009">
    <property type="protein sequence ID" value="ORC35370.1"/>
    <property type="molecule type" value="Genomic_DNA"/>
</dbReference>
<dbReference type="AlphaFoldDB" id="A0A1Y1RY64"/>
<proteinExistence type="predicted"/>
<organism evidence="2 3">
    <name type="scientific">Marispirochaeta aestuarii</name>
    <dbReference type="NCBI Taxonomy" id="1963862"/>
    <lineage>
        <taxon>Bacteria</taxon>
        <taxon>Pseudomonadati</taxon>
        <taxon>Spirochaetota</taxon>
        <taxon>Spirochaetia</taxon>
        <taxon>Spirochaetales</taxon>
        <taxon>Spirochaetaceae</taxon>
        <taxon>Marispirochaeta</taxon>
    </lineage>
</organism>
<reference evidence="2 3" key="1">
    <citation type="submission" date="2017-03" db="EMBL/GenBank/DDBJ databases">
        <title>Draft Genome sequence of Marispirochaeta sp. strain JC444.</title>
        <authorList>
            <person name="Shivani Y."/>
            <person name="Subhash Y."/>
            <person name="Sasikala C."/>
            <person name="Ramana C."/>
        </authorList>
    </citation>
    <scope>NUCLEOTIDE SEQUENCE [LARGE SCALE GENOMIC DNA]</scope>
    <source>
        <strain evidence="2 3">JC444</strain>
    </source>
</reference>
<dbReference type="PANTHER" id="PTHR47099:SF1">
    <property type="entry name" value="METHYLCOBAMIDE:COM METHYLTRANSFERASE MTBA"/>
    <property type="match status" value="1"/>
</dbReference>
<dbReference type="STRING" id="1963862.B4O97_09350"/>
<dbReference type="SUPFAM" id="SSF51726">
    <property type="entry name" value="UROD/MetE-like"/>
    <property type="match status" value="1"/>
</dbReference>
<evidence type="ECO:0000313" key="3">
    <source>
        <dbReference type="Proteomes" id="UP000192343"/>
    </source>
</evidence>
<accession>A0A1Y1RY64</accession>
<dbReference type="Pfam" id="PF01208">
    <property type="entry name" value="URO-D"/>
    <property type="match status" value="1"/>
</dbReference>
<name>A0A1Y1RY64_9SPIO</name>
<feature type="domain" description="Uroporphyrinogen decarboxylase (URO-D)" evidence="1">
    <location>
        <begin position="72"/>
        <end position="353"/>
    </location>
</feature>
<protein>
    <recommendedName>
        <fullName evidence="1">Uroporphyrinogen decarboxylase (URO-D) domain-containing protein</fullName>
    </recommendedName>
</protein>
<evidence type="ECO:0000313" key="2">
    <source>
        <dbReference type="EMBL" id="ORC35370.1"/>
    </source>
</evidence>
<dbReference type="InterPro" id="IPR038071">
    <property type="entry name" value="UROD/MetE-like_sf"/>
</dbReference>
<dbReference type="InterPro" id="IPR000257">
    <property type="entry name" value="Uroporphyrinogen_deCOase"/>
</dbReference>
<dbReference type="GO" id="GO:0006779">
    <property type="term" value="P:porphyrin-containing compound biosynthetic process"/>
    <property type="evidence" value="ECO:0007669"/>
    <property type="project" value="InterPro"/>
</dbReference>
<dbReference type="PANTHER" id="PTHR47099">
    <property type="entry name" value="METHYLCOBAMIDE:COM METHYLTRANSFERASE MTBA"/>
    <property type="match status" value="1"/>
</dbReference>
<dbReference type="Gene3D" id="3.20.20.210">
    <property type="match status" value="1"/>
</dbReference>
<gene>
    <name evidence="2" type="ORF">B4O97_09350</name>
</gene>